<dbReference type="InterPro" id="IPR007688">
    <property type="entry name" value="Conjugal_tfr_TrbL/VirB6"/>
</dbReference>
<dbReference type="AlphaFoldDB" id="A0ABD7SU36"/>
<dbReference type="Pfam" id="PF04610">
    <property type="entry name" value="TrbL"/>
    <property type="match status" value="1"/>
</dbReference>
<keyword evidence="4 5" id="KW-0472">Membrane</keyword>
<feature type="transmembrane region" description="Helical" evidence="5">
    <location>
        <begin position="63"/>
        <end position="80"/>
    </location>
</feature>
<evidence type="ECO:0000313" key="6">
    <source>
        <dbReference type="EMBL" id="TXX67466.1"/>
    </source>
</evidence>
<feature type="non-terminal residue" evidence="6">
    <location>
        <position position="187"/>
    </location>
</feature>
<keyword evidence="2 5" id="KW-0812">Transmembrane</keyword>
<evidence type="ECO:0000256" key="5">
    <source>
        <dbReference type="SAM" id="Phobius"/>
    </source>
</evidence>
<dbReference type="EMBL" id="VSIJ01000002">
    <property type="protein sequence ID" value="TXX67466.1"/>
    <property type="molecule type" value="Genomic_DNA"/>
</dbReference>
<sequence>MFKTLFDFVDKIVLGNISSMVGIFSSAITPLLGACVVLYIVYMAYEALFDSQNLMVMESIKTIGSLAVVTTIALNTAWYLDNIVPSVLYIGDDISNTLLGNTGSSGSTSLQKIFDMMVSQTNDIRANIDFGFSAELFLNAFWSILLIFLIWLGFIPFLTVSTAYLLVAKLMVGFLLIIGPMFIMMAF</sequence>
<evidence type="ECO:0000256" key="1">
    <source>
        <dbReference type="ARBA" id="ARBA00004141"/>
    </source>
</evidence>
<feature type="transmembrane region" description="Helical" evidence="5">
    <location>
        <begin position="140"/>
        <end position="159"/>
    </location>
</feature>
<feature type="transmembrane region" description="Helical" evidence="5">
    <location>
        <begin position="20"/>
        <end position="42"/>
    </location>
</feature>
<evidence type="ECO:0000313" key="7">
    <source>
        <dbReference type="Proteomes" id="UP000323819"/>
    </source>
</evidence>
<evidence type="ECO:0000256" key="4">
    <source>
        <dbReference type="ARBA" id="ARBA00023136"/>
    </source>
</evidence>
<dbReference type="RefSeq" id="WP_148521193.1">
    <property type="nucleotide sequence ID" value="NZ_VSIJ01000002.1"/>
</dbReference>
<dbReference type="PROSITE" id="PS51257">
    <property type="entry name" value="PROKAR_LIPOPROTEIN"/>
    <property type="match status" value="1"/>
</dbReference>
<keyword evidence="3 5" id="KW-1133">Transmembrane helix</keyword>
<organism evidence="6 7">
    <name type="scientific">Vibrio cholerae</name>
    <dbReference type="NCBI Taxonomy" id="666"/>
    <lineage>
        <taxon>Bacteria</taxon>
        <taxon>Pseudomonadati</taxon>
        <taxon>Pseudomonadota</taxon>
        <taxon>Gammaproteobacteria</taxon>
        <taxon>Vibrionales</taxon>
        <taxon>Vibrionaceae</taxon>
        <taxon>Vibrio</taxon>
    </lineage>
</organism>
<accession>A0ABD7SU36</accession>
<reference evidence="6 7" key="1">
    <citation type="submission" date="2019-06" db="EMBL/GenBank/DDBJ databases">
        <title>Vibrio cholerae phylogeny based on whole-genome sequencing reveals genetic diversity and population strucutre.</title>
        <authorList>
            <person name="Zhiqiu Y."/>
            <person name="Bin L."/>
            <person name="Lingyan J."/>
        </authorList>
    </citation>
    <scope>NUCLEOTIDE SEQUENCE [LARGE SCALE GENOMIC DNA]</scope>
    <source>
        <strain evidence="6 7">N2814</strain>
    </source>
</reference>
<dbReference type="Proteomes" id="UP000323819">
    <property type="component" value="Unassembled WGS sequence"/>
</dbReference>
<protein>
    <submittedName>
        <fullName evidence="6">Type IV secretion system protein</fullName>
    </submittedName>
</protein>
<gene>
    <name evidence="6" type="ORF">FXF03_00410</name>
</gene>
<evidence type="ECO:0000256" key="3">
    <source>
        <dbReference type="ARBA" id="ARBA00022989"/>
    </source>
</evidence>
<feature type="transmembrane region" description="Helical" evidence="5">
    <location>
        <begin position="166"/>
        <end position="186"/>
    </location>
</feature>
<name>A0ABD7SU36_VIBCL</name>
<dbReference type="GO" id="GO:0016020">
    <property type="term" value="C:membrane"/>
    <property type="evidence" value="ECO:0007669"/>
    <property type="project" value="UniProtKB-SubCell"/>
</dbReference>
<comment type="subcellular location">
    <subcellularLocation>
        <location evidence="1">Membrane</location>
        <topology evidence="1">Multi-pass membrane protein</topology>
    </subcellularLocation>
</comment>
<comment type="caution">
    <text evidence="6">The sequence shown here is derived from an EMBL/GenBank/DDBJ whole genome shotgun (WGS) entry which is preliminary data.</text>
</comment>
<proteinExistence type="predicted"/>
<evidence type="ECO:0000256" key="2">
    <source>
        <dbReference type="ARBA" id="ARBA00022692"/>
    </source>
</evidence>